<dbReference type="Proteomes" id="UP000288805">
    <property type="component" value="Unassembled WGS sequence"/>
</dbReference>
<reference evidence="1 2" key="1">
    <citation type="journal article" date="2018" name="PLoS Genet.">
        <title>Population sequencing reveals clonal diversity and ancestral inbreeding in the grapevine cultivar Chardonnay.</title>
        <authorList>
            <person name="Roach M.J."/>
            <person name="Johnson D.L."/>
            <person name="Bohlmann J."/>
            <person name="van Vuuren H.J."/>
            <person name="Jones S.J."/>
            <person name="Pretorius I.S."/>
            <person name="Schmidt S.A."/>
            <person name="Borneman A.R."/>
        </authorList>
    </citation>
    <scope>NUCLEOTIDE SEQUENCE [LARGE SCALE GENOMIC DNA]</scope>
    <source>
        <strain evidence="2">cv. Chardonnay</strain>
        <tissue evidence="1">Leaf</tissue>
    </source>
</reference>
<dbReference type="EMBL" id="QGNW01001336">
    <property type="protein sequence ID" value="RVW45067.1"/>
    <property type="molecule type" value="Genomic_DNA"/>
</dbReference>
<dbReference type="SUPFAM" id="SSF48371">
    <property type="entry name" value="ARM repeat"/>
    <property type="match status" value="1"/>
</dbReference>
<evidence type="ECO:0000313" key="2">
    <source>
        <dbReference type="Proteomes" id="UP000288805"/>
    </source>
</evidence>
<evidence type="ECO:0008006" key="3">
    <source>
        <dbReference type="Google" id="ProtNLM"/>
    </source>
</evidence>
<comment type="caution">
    <text evidence="1">The sequence shown here is derived from an EMBL/GenBank/DDBJ whole genome shotgun (WGS) entry which is preliminary data.</text>
</comment>
<dbReference type="InterPro" id="IPR011989">
    <property type="entry name" value="ARM-like"/>
</dbReference>
<proteinExistence type="predicted"/>
<name>A0A438EB49_VITVI</name>
<sequence>MGTVFSHLAGPLSIGPSPDDPILVLLSVFWPVLEKLFRSEHMENGSLSAAACRALSQAVQSSGQHFVTLLPEVLDCLSKNFVLFQSHECYIRTASVMALNSSYICDQEPDLVEAYTNFTSTFVRGSPKEVLAASGSLLEVSFQKAAICCTAMHRGAALAAMSYMSCFLEVGLISLLESMTCIPEGSFSAVAIQVISHSGEGLVSNVVYALLGVSAMSRVHKSATILQQLAAVCSLSEGTTCKAILCWESLHEWLRLAVQALPAEYLKQGEAEVLVPVWLKALGGAALDYLESKRCDGGKDNRGHMQGKGGQILKRLVREFADSHRNVPNLT</sequence>
<organism evidence="1 2">
    <name type="scientific">Vitis vinifera</name>
    <name type="common">Grape</name>
    <dbReference type="NCBI Taxonomy" id="29760"/>
    <lineage>
        <taxon>Eukaryota</taxon>
        <taxon>Viridiplantae</taxon>
        <taxon>Streptophyta</taxon>
        <taxon>Embryophyta</taxon>
        <taxon>Tracheophyta</taxon>
        <taxon>Spermatophyta</taxon>
        <taxon>Magnoliopsida</taxon>
        <taxon>eudicotyledons</taxon>
        <taxon>Gunneridae</taxon>
        <taxon>Pentapetalae</taxon>
        <taxon>rosids</taxon>
        <taxon>Vitales</taxon>
        <taxon>Vitaceae</taxon>
        <taxon>Viteae</taxon>
        <taxon>Vitis</taxon>
    </lineage>
</organism>
<dbReference type="PANTHER" id="PTHR12363">
    <property type="entry name" value="TRANSPORTIN 3 AND IMPORTIN 13"/>
    <property type="match status" value="1"/>
</dbReference>
<protein>
    <recommendedName>
        <fullName evidence="3">Transportin MOS14</fullName>
    </recommendedName>
</protein>
<dbReference type="PANTHER" id="PTHR12363:SF44">
    <property type="entry name" value="ARM REPEAT SUPERFAMILY PROTEIN"/>
    <property type="match status" value="1"/>
</dbReference>
<gene>
    <name evidence="1" type="ORF">CK203_067453</name>
</gene>
<dbReference type="InterPro" id="IPR051345">
    <property type="entry name" value="Importin_beta-like_NTR"/>
</dbReference>
<dbReference type="InterPro" id="IPR016024">
    <property type="entry name" value="ARM-type_fold"/>
</dbReference>
<dbReference type="Gene3D" id="1.25.10.10">
    <property type="entry name" value="Leucine-rich Repeat Variant"/>
    <property type="match status" value="1"/>
</dbReference>
<dbReference type="AlphaFoldDB" id="A0A438EB49"/>
<accession>A0A438EB49</accession>
<evidence type="ECO:0000313" key="1">
    <source>
        <dbReference type="EMBL" id="RVW45067.1"/>
    </source>
</evidence>